<evidence type="ECO:0000256" key="1">
    <source>
        <dbReference type="ARBA" id="ARBA00009427"/>
    </source>
</evidence>
<evidence type="ECO:0000256" key="6">
    <source>
        <dbReference type="ARBA" id="ARBA00047615"/>
    </source>
</evidence>
<dbReference type="SUPFAM" id="SSF52540">
    <property type="entry name" value="P-loop containing nucleoside triphosphate hydrolases"/>
    <property type="match status" value="1"/>
</dbReference>
<comment type="catalytic activity">
    <reaction evidence="7 8">
        <text>CMP + ATP = CDP + ADP</text>
        <dbReference type="Rhea" id="RHEA:11600"/>
        <dbReference type="ChEBI" id="CHEBI:30616"/>
        <dbReference type="ChEBI" id="CHEBI:58069"/>
        <dbReference type="ChEBI" id="CHEBI:60377"/>
        <dbReference type="ChEBI" id="CHEBI:456216"/>
        <dbReference type="EC" id="2.7.4.25"/>
    </reaction>
</comment>
<keyword evidence="5 8" id="KW-0067">ATP-binding</keyword>
<evidence type="ECO:0000256" key="7">
    <source>
        <dbReference type="ARBA" id="ARBA00048478"/>
    </source>
</evidence>
<dbReference type="RefSeq" id="WP_213497013.1">
    <property type="nucleotide sequence ID" value="NZ_CP074694.1"/>
</dbReference>
<comment type="catalytic activity">
    <reaction evidence="6 8">
        <text>dCMP + ATP = dCDP + ADP</text>
        <dbReference type="Rhea" id="RHEA:25094"/>
        <dbReference type="ChEBI" id="CHEBI:30616"/>
        <dbReference type="ChEBI" id="CHEBI:57566"/>
        <dbReference type="ChEBI" id="CHEBI:58593"/>
        <dbReference type="ChEBI" id="CHEBI:456216"/>
        <dbReference type="EC" id="2.7.4.25"/>
    </reaction>
</comment>
<protein>
    <recommendedName>
        <fullName evidence="8">Cytidylate kinase</fullName>
        <shortName evidence="8">CK</shortName>
        <ecNumber evidence="8">2.7.4.25</ecNumber>
    </recommendedName>
    <alternativeName>
        <fullName evidence="8">Cytidine monophosphate kinase</fullName>
        <shortName evidence="8">CMP kinase</shortName>
    </alternativeName>
</protein>
<dbReference type="GO" id="GO:0015949">
    <property type="term" value="P:nucleobase-containing small molecule interconversion"/>
    <property type="evidence" value="ECO:0007669"/>
    <property type="project" value="TreeGrafter"/>
</dbReference>
<evidence type="ECO:0000256" key="3">
    <source>
        <dbReference type="ARBA" id="ARBA00022741"/>
    </source>
</evidence>
<dbReference type="GO" id="GO:0005524">
    <property type="term" value="F:ATP binding"/>
    <property type="evidence" value="ECO:0007669"/>
    <property type="project" value="UniProtKB-UniRule"/>
</dbReference>
<dbReference type="CDD" id="cd02020">
    <property type="entry name" value="CMPK"/>
    <property type="match status" value="1"/>
</dbReference>
<accession>A0A8E6EY24</accession>
<dbReference type="EMBL" id="CP074694">
    <property type="protein sequence ID" value="QVL32243.1"/>
    <property type="molecule type" value="Genomic_DNA"/>
</dbReference>
<proteinExistence type="inferred from homology"/>
<dbReference type="Pfam" id="PF02224">
    <property type="entry name" value="Cytidylate_kin"/>
    <property type="match status" value="1"/>
</dbReference>
<dbReference type="KEGG" id="tsph:KIH39_25995"/>
<keyword evidence="3 8" id="KW-0547">Nucleotide-binding</keyword>
<comment type="subcellular location">
    <subcellularLocation>
        <location evidence="8">Cytoplasm</location>
    </subcellularLocation>
</comment>
<feature type="domain" description="Cytidylate kinase" evidence="9">
    <location>
        <begin position="3"/>
        <end position="212"/>
    </location>
</feature>
<dbReference type="AlphaFoldDB" id="A0A8E6EY24"/>
<evidence type="ECO:0000256" key="2">
    <source>
        <dbReference type="ARBA" id="ARBA00022679"/>
    </source>
</evidence>
<evidence type="ECO:0000259" key="9">
    <source>
        <dbReference type="Pfam" id="PF02224"/>
    </source>
</evidence>
<keyword evidence="8" id="KW-0963">Cytoplasm</keyword>
<dbReference type="PANTHER" id="PTHR21299">
    <property type="entry name" value="CYTIDYLATE KINASE/PANTOATE-BETA-ALANINE LIGASE"/>
    <property type="match status" value="1"/>
</dbReference>
<dbReference type="Gene3D" id="3.40.50.300">
    <property type="entry name" value="P-loop containing nucleotide triphosphate hydrolases"/>
    <property type="match status" value="1"/>
</dbReference>
<evidence type="ECO:0000256" key="8">
    <source>
        <dbReference type="HAMAP-Rule" id="MF_00238"/>
    </source>
</evidence>
<evidence type="ECO:0000313" key="10">
    <source>
        <dbReference type="EMBL" id="QVL32243.1"/>
    </source>
</evidence>
<dbReference type="EC" id="2.7.4.25" evidence="8"/>
<name>A0A8E6EY24_9BACT</name>
<evidence type="ECO:0000256" key="5">
    <source>
        <dbReference type="ARBA" id="ARBA00022840"/>
    </source>
</evidence>
<dbReference type="GO" id="GO:0006220">
    <property type="term" value="P:pyrimidine nucleotide metabolic process"/>
    <property type="evidence" value="ECO:0007669"/>
    <property type="project" value="UniProtKB-UniRule"/>
</dbReference>
<gene>
    <name evidence="8 10" type="primary">cmk</name>
    <name evidence="10" type="ORF">KIH39_25995</name>
</gene>
<dbReference type="InterPro" id="IPR011994">
    <property type="entry name" value="Cytidylate_kinase_dom"/>
</dbReference>
<organism evidence="10 11">
    <name type="scientific">Telmatocola sphagniphila</name>
    <dbReference type="NCBI Taxonomy" id="1123043"/>
    <lineage>
        <taxon>Bacteria</taxon>
        <taxon>Pseudomonadati</taxon>
        <taxon>Planctomycetota</taxon>
        <taxon>Planctomycetia</taxon>
        <taxon>Gemmatales</taxon>
        <taxon>Gemmataceae</taxon>
    </lineage>
</organism>
<dbReference type="Proteomes" id="UP000676194">
    <property type="component" value="Chromosome"/>
</dbReference>
<keyword evidence="2 8" id="KW-0808">Transferase</keyword>
<evidence type="ECO:0000256" key="4">
    <source>
        <dbReference type="ARBA" id="ARBA00022777"/>
    </source>
</evidence>
<sequence>MIVTIDGPAGSGKSTAARALAKKIGYEFLDTGAMYRAVAYYCLCNSIPWEDHSAVAAALPKIQLDMPLGRILLNGVDVSQEIRSSQMAEGSSKVAVIHAVREFLVAQQQAIGRGRRIVTEGRDQGTVVFPEAELKVFLVASPESRARRRFEDLQKRGETVSFEDVLKKQYERDKRDSERAEGRLVAASDALTLDTTDMSIEEVIELLIREVEKRCPRG</sequence>
<keyword evidence="4 8" id="KW-0418">Kinase</keyword>
<dbReference type="GO" id="GO:0036431">
    <property type="term" value="F:dCMP kinase activity"/>
    <property type="evidence" value="ECO:0007669"/>
    <property type="project" value="InterPro"/>
</dbReference>
<dbReference type="HAMAP" id="MF_00238">
    <property type="entry name" value="Cytidyl_kinase_type1"/>
    <property type="match status" value="1"/>
</dbReference>
<feature type="binding site" evidence="8">
    <location>
        <begin position="7"/>
        <end position="15"/>
    </location>
    <ligand>
        <name>ATP</name>
        <dbReference type="ChEBI" id="CHEBI:30616"/>
    </ligand>
</feature>
<dbReference type="GO" id="GO:0005829">
    <property type="term" value="C:cytosol"/>
    <property type="evidence" value="ECO:0007669"/>
    <property type="project" value="TreeGrafter"/>
</dbReference>
<dbReference type="InterPro" id="IPR003136">
    <property type="entry name" value="Cytidylate_kin"/>
</dbReference>
<reference evidence="10" key="1">
    <citation type="submission" date="2021-05" db="EMBL/GenBank/DDBJ databases">
        <title>Complete genome sequence of the cellulolytic planctomycete Telmatocola sphagniphila SP2T and characterization of the first cellulase from planctomycetes.</title>
        <authorList>
            <person name="Rakitin A.L."/>
            <person name="Beletsky A.V."/>
            <person name="Naumoff D.G."/>
            <person name="Kulichevskaya I.S."/>
            <person name="Mardanov A.V."/>
            <person name="Ravin N.V."/>
            <person name="Dedysh S.N."/>
        </authorList>
    </citation>
    <scope>NUCLEOTIDE SEQUENCE</scope>
    <source>
        <strain evidence="10">SP2T</strain>
    </source>
</reference>
<comment type="similarity">
    <text evidence="1 8">Belongs to the cytidylate kinase family. Type 1 subfamily.</text>
</comment>
<dbReference type="NCBIfam" id="TIGR00017">
    <property type="entry name" value="cmk"/>
    <property type="match status" value="1"/>
</dbReference>
<keyword evidence="11" id="KW-1185">Reference proteome</keyword>
<dbReference type="InterPro" id="IPR027417">
    <property type="entry name" value="P-loop_NTPase"/>
</dbReference>
<dbReference type="PANTHER" id="PTHR21299:SF2">
    <property type="entry name" value="CYTIDYLATE KINASE"/>
    <property type="match status" value="1"/>
</dbReference>
<evidence type="ECO:0000313" key="11">
    <source>
        <dbReference type="Proteomes" id="UP000676194"/>
    </source>
</evidence>